<sequence>MNIEFKQIDRTNYNECIELTLNEKQKKFVASNMFSLVQTAYEPDLYPLGIYNCNKMVGFILYDFDIELNGWSMSRFMIDVKYQNQGIGKMALQKFKEFFINKYGHIQLYTSAEVENQIAIALYEKLGFEKKEVFEYEACGRIYKEIRMIVQL</sequence>
<keyword evidence="3" id="KW-1185">Reference proteome</keyword>
<evidence type="ECO:0000259" key="1">
    <source>
        <dbReference type="PROSITE" id="PS51186"/>
    </source>
</evidence>
<dbReference type="Proteomes" id="UP000239706">
    <property type="component" value="Unassembled WGS sequence"/>
</dbReference>
<dbReference type="PROSITE" id="PS51186">
    <property type="entry name" value="GNAT"/>
    <property type="match status" value="1"/>
</dbReference>
<dbReference type="RefSeq" id="WP_106062808.1">
    <property type="nucleotide sequence ID" value="NZ_PVXO01000012.1"/>
</dbReference>
<proteinExistence type="predicted"/>
<keyword evidence="2" id="KW-0012">Acyltransferase</keyword>
<accession>A0A2T0B7P2</accession>
<dbReference type="InterPro" id="IPR000182">
    <property type="entry name" value="GNAT_dom"/>
</dbReference>
<dbReference type="InterPro" id="IPR016181">
    <property type="entry name" value="Acyl_CoA_acyltransferase"/>
</dbReference>
<dbReference type="GO" id="GO:0004145">
    <property type="term" value="F:diamine N-acetyltransferase activity"/>
    <property type="evidence" value="ECO:0007669"/>
    <property type="project" value="UniProtKB-EC"/>
</dbReference>
<dbReference type="SUPFAM" id="SSF55729">
    <property type="entry name" value="Acyl-CoA N-acyltransferases (Nat)"/>
    <property type="match status" value="1"/>
</dbReference>
<reference evidence="2 3" key="1">
    <citation type="submission" date="2018-03" db="EMBL/GenBank/DDBJ databases">
        <title>Genome sequence of Clostridium liquoris DSM 100320.</title>
        <authorList>
            <person name="Poehlein A."/>
            <person name="Daniel R."/>
        </authorList>
    </citation>
    <scope>NUCLEOTIDE SEQUENCE [LARGE SCALE GENOMIC DNA]</scope>
    <source>
        <strain evidence="2 3">DSM 100320</strain>
    </source>
</reference>
<dbReference type="CDD" id="cd04301">
    <property type="entry name" value="NAT_SF"/>
    <property type="match status" value="1"/>
</dbReference>
<dbReference type="Pfam" id="PF00583">
    <property type="entry name" value="Acetyltransf_1"/>
    <property type="match status" value="1"/>
</dbReference>
<keyword evidence="2" id="KW-0808">Transferase</keyword>
<dbReference type="OrthoDB" id="9127144at2"/>
<comment type="caution">
    <text evidence="2">The sequence shown here is derived from an EMBL/GenBank/DDBJ whole genome shotgun (WGS) entry which is preliminary data.</text>
</comment>
<dbReference type="EC" id="2.3.1.57" evidence="2"/>
<name>A0A2T0B7P2_9CLOT</name>
<protein>
    <submittedName>
        <fullName evidence="2">Spermine/spermidine acetyltransferase</fullName>
        <ecNumber evidence="2">2.3.1.57</ecNumber>
    </submittedName>
</protein>
<dbReference type="EMBL" id="PVXO01000012">
    <property type="protein sequence ID" value="PRR79909.1"/>
    <property type="molecule type" value="Genomic_DNA"/>
</dbReference>
<organism evidence="2 3">
    <name type="scientific">Clostridium liquoris</name>
    <dbReference type="NCBI Taxonomy" id="1289519"/>
    <lineage>
        <taxon>Bacteria</taxon>
        <taxon>Bacillati</taxon>
        <taxon>Bacillota</taxon>
        <taxon>Clostridia</taxon>
        <taxon>Eubacteriales</taxon>
        <taxon>Clostridiaceae</taxon>
        <taxon>Clostridium</taxon>
    </lineage>
</organism>
<evidence type="ECO:0000313" key="2">
    <source>
        <dbReference type="EMBL" id="PRR79909.1"/>
    </source>
</evidence>
<dbReference type="Gene3D" id="3.40.630.30">
    <property type="match status" value="1"/>
</dbReference>
<dbReference type="AlphaFoldDB" id="A0A2T0B7P2"/>
<gene>
    <name evidence="2" type="primary">bltD</name>
    <name evidence="2" type="ORF">CLLI_06420</name>
</gene>
<feature type="domain" description="N-acetyltransferase" evidence="1">
    <location>
        <begin position="3"/>
        <end position="152"/>
    </location>
</feature>
<evidence type="ECO:0000313" key="3">
    <source>
        <dbReference type="Proteomes" id="UP000239706"/>
    </source>
</evidence>